<keyword evidence="2" id="KW-1185">Reference proteome</keyword>
<proteinExistence type="predicted"/>
<accession>A0ACC2XCJ0</accession>
<evidence type="ECO:0000313" key="1">
    <source>
        <dbReference type="EMBL" id="KAJ9121080.1"/>
    </source>
</evidence>
<name>A0ACC2XCJ0_9TREE</name>
<organism evidence="1 2">
    <name type="scientific">Naganishia onofrii</name>
    <dbReference type="NCBI Taxonomy" id="1851511"/>
    <lineage>
        <taxon>Eukaryota</taxon>
        <taxon>Fungi</taxon>
        <taxon>Dikarya</taxon>
        <taxon>Basidiomycota</taxon>
        <taxon>Agaricomycotina</taxon>
        <taxon>Tremellomycetes</taxon>
        <taxon>Filobasidiales</taxon>
        <taxon>Filobasidiaceae</taxon>
        <taxon>Naganishia</taxon>
    </lineage>
</organism>
<protein>
    <submittedName>
        <fullName evidence="1">Uncharacterized protein</fullName>
    </submittedName>
</protein>
<reference evidence="1" key="1">
    <citation type="submission" date="2023-04" db="EMBL/GenBank/DDBJ databases">
        <title>Draft Genome sequencing of Naganishia species isolated from polar environments using Oxford Nanopore Technology.</title>
        <authorList>
            <person name="Leo P."/>
            <person name="Venkateswaran K."/>
        </authorList>
    </citation>
    <scope>NUCLEOTIDE SEQUENCE</scope>
    <source>
        <strain evidence="1">DBVPG 5303</strain>
    </source>
</reference>
<sequence length="163" mass="18206">MASSLLPQLATRRYESATTKLRTNDSTIPRHSDTVGSREGSSQGSAEGSAIIKTCAVNLPSLYLESSFHLTDRVQKLKDARSEAAKEIEAYKTQKQKDYESYEAEHKSQTSTNQHSIDESTQTQLADIKTAVEKHRSNVIDKIVERVTQTEPAMHKNLKKIEA</sequence>
<evidence type="ECO:0000313" key="2">
    <source>
        <dbReference type="Proteomes" id="UP001234202"/>
    </source>
</evidence>
<dbReference type="Proteomes" id="UP001234202">
    <property type="component" value="Unassembled WGS sequence"/>
</dbReference>
<gene>
    <name evidence="1" type="ORF">QFC24_005061</name>
</gene>
<dbReference type="EMBL" id="JASBWV010000019">
    <property type="protein sequence ID" value="KAJ9121080.1"/>
    <property type="molecule type" value="Genomic_DNA"/>
</dbReference>
<comment type="caution">
    <text evidence="1">The sequence shown here is derived from an EMBL/GenBank/DDBJ whole genome shotgun (WGS) entry which is preliminary data.</text>
</comment>